<comment type="caution">
    <text evidence="3">The sequence shown here is derived from an EMBL/GenBank/DDBJ whole genome shotgun (WGS) entry which is preliminary data.</text>
</comment>
<evidence type="ECO:0000313" key="4">
    <source>
        <dbReference type="Proteomes" id="UP000265631"/>
    </source>
</evidence>
<dbReference type="OrthoDB" id="2289918at2759"/>
<feature type="compositionally biased region" description="Basic residues" evidence="1">
    <location>
        <begin position="95"/>
        <end position="112"/>
    </location>
</feature>
<feature type="compositionally biased region" description="Polar residues" evidence="1">
    <location>
        <begin position="41"/>
        <end position="59"/>
    </location>
</feature>
<feature type="compositionally biased region" description="Basic and acidic residues" evidence="1">
    <location>
        <begin position="284"/>
        <end position="295"/>
    </location>
</feature>
<dbReference type="AlphaFoldDB" id="A0A395N6F5"/>
<feature type="region of interest" description="Disordered" evidence="1">
    <location>
        <begin position="236"/>
        <end position="341"/>
    </location>
</feature>
<feature type="domain" description="ASX DEUBAD" evidence="2">
    <location>
        <begin position="108"/>
        <end position="235"/>
    </location>
</feature>
<accession>A0A395N6F5</accession>
<keyword evidence="4" id="KW-1185">Reference proteome</keyword>
<feature type="compositionally biased region" description="Basic and acidic residues" evidence="1">
    <location>
        <begin position="327"/>
        <end position="341"/>
    </location>
</feature>
<protein>
    <recommendedName>
        <fullName evidence="2">ASX DEUBAD domain-containing protein</fullName>
    </recommendedName>
</protein>
<feature type="region of interest" description="Disordered" evidence="1">
    <location>
        <begin position="1"/>
        <end position="112"/>
    </location>
</feature>
<reference evidence="3 4" key="1">
    <citation type="journal article" date="2018" name="PLoS Pathog.">
        <title>Evolution of structural diversity of trichothecenes, a family of toxins produced by plant pathogenic and entomopathogenic fungi.</title>
        <authorList>
            <person name="Proctor R.H."/>
            <person name="McCormick S.P."/>
            <person name="Kim H.S."/>
            <person name="Cardoza R.E."/>
            <person name="Stanley A.M."/>
            <person name="Lindo L."/>
            <person name="Kelly A."/>
            <person name="Brown D.W."/>
            <person name="Lee T."/>
            <person name="Vaughan M.M."/>
            <person name="Alexander N.J."/>
            <person name="Busman M."/>
            <person name="Gutierrez S."/>
        </authorList>
    </citation>
    <scope>NUCLEOTIDE SEQUENCE [LARGE SCALE GENOMIC DNA]</scope>
    <source>
        <strain evidence="3 4">NRRL 13405</strain>
    </source>
</reference>
<evidence type="ECO:0000256" key="1">
    <source>
        <dbReference type="SAM" id="MobiDB-lite"/>
    </source>
</evidence>
<dbReference type="Proteomes" id="UP000265631">
    <property type="component" value="Unassembled WGS sequence"/>
</dbReference>
<proteinExistence type="predicted"/>
<dbReference type="STRING" id="2594813.A0A395N6F5"/>
<dbReference type="Pfam" id="PF13919">
    <property type="entry name" value="ASXH"/>
    <property type="match status" value="1"/>
</dbReference>
<evidence type="ECO:0000259" key="2">
    <source>
        <dbReference type="Pfam" id="PF13919"/>
    </source>
</evidence>
<name>A0A395N6F5_9HYPO</name>
<organism evidence="3 4">
    <name type="scientific">Fusarium flagelliforme</name>
    <dbReference type="NCBI Taxonomy" id="2675880"/>
    <lineage>
        <taxon>Eukaryota</taxon>
        <taxon>Fungi</taxon>
        <taxon>Dikarya</taxon>
        <taxon>Ascomycota</taxon>
        <taxon>Pezizomycotina</taxon>
        <taxon>Sordariomycetes</taxon>
        <taxon>Hypocreomycetidae</taxon>
        <taxon>Hypocreales</taxon>
        <taxon>Nectriaceae</taxon>
        <taxon>Fusarium</taxon>
        <taxon>Fusarium incarnatum-equiseti species complex</taxon>
    </lineage>
</organism>
<feature type="compositionally biased region" description="Polar residues" evidence="1">
    <location>
        <begin position="68"/>
        <end position="86"/>
    </location>
</feature>
<dbReference type="EMBL" id="PXXK01000007">
    <property type="protein sequence ID" value="RFN55457.1"/>
    <property type="molecule type" value="Genomic_DNA"/>
</dbReference>
<dbReference type="InterPro" id="IPR028020">
    <property type="entry name" value="ASX_DEUBAD_dom"/>
</dbReference>
<sequence>MMLTKEAGPGSHILSPASCLPDSITNMADEGKDATIVCGESAQTPQENATESSPLSTVPDSRFDDTPTSKVDQLPNTTATSPNDQETSPTTTPKSTKKAKARKRVVVKKTAKKSKWNAGNILTDQRSPLASADLRSILSNPMAWDVLDKEEKAEILALFPDSEHILDAGTEDACPDFASLMNDDSFRRDCAAYTENIAQGRHDSEWLAEAWSAHERRKMGDFDEYLDNKFKDDWDVELPPEFKKKRGPAVSNEEGDVTMEDAEPKTNGNEYEANDSLANSTPNEQKDGKPERDSGVDALPQGDAVQEEPTVVADGHQEDTAMEVDGEDAKNELKLVDGKRT</sequence>
<evidence type="ECO:0000313" key="3">
    <source>
        <dbReference type="EMBL" id="RFN55457.1"/>
    </source>
</evidence>
<gene>
    <name evidence="3" type="ORF">FIE12Z_332</name>
</gene>